<sequence length="433" mass="50611">MYSFKNRVFVVWGGNKDLAEKVSKRLMDKVTEATVGGDLTDLDSNYYIGPRIVAQMSEASECIILVKADFDEKIERYRFRENLMFEWGFLLSRLKKGKLFVFLTNCERTALPSDLQGAFTFVVPRDAETLASQASWIVKKYKESKVKENFLAFDLFANWPRWRVFFERQVNGSDAPQPDLFGPALVSAFPPALYAEDLEFYGDLLNKIDRLENGQNQYVTMAISMYEYTKFARSKKDSDFNSGDFTNIKRKFSFISGDNDSFLASVAQQFMGLCLRHEAILANRELDYQNSCRLLDYSMQHFLKANNYFETSNIDERTKFVWLSYISANISNCFELMGQIDQSMIYMEKSLQFRQNVLSNLREEQSPFIYQSILAEYYINCLRYSLISNKKHEEYNDIVSHIKRKEKIPGGYVWTMLLITFQRTEEFFKDNLA</sequence>
<protein>
    <submittedName>
        <fullName evidence="2">Putative nucleotide-binding protein with TIR-like domain</fullName>
    </submittedName>
</protein>
<dbReference type="OrthoDB" id="8481292at2"/>
<evidence type="ECO:0000259" key="1">
    <source>
        <dbReference type="Pfam" id="PF10137"/>
    </source>
</evidence>
<reference evidence="2 3" key="1">
    <citation type="submission" date="2018-04" db="EMBL/GenBank/DDBJ databases">
        <title>Genomic Encyclopedia of Archaeal and Bacterial Type Strains, Phase II (KMG-II): from individual species to whole genera.</title>
        <authorList>
            <person name="Goeker M."/>
        </authorList>
    </citation>
    <scope>NUCLEOTIDE SEQUENCE [LARGE SCALE GENOMIC DNA]</scope>
    <source>
        <strain evidence="2 3">DSM 23382</strain>
    </source>
</reference>
<dbReference type="Pfam" id="PF10137">
    <property type="entry name" value="CAP12-PCTIR_TIR"/>
    <property type="match status" value="1"/>
</dbReference>
<name>A0A2T5V4P4_9HYPH</name>
<organism evidence="2 3">
    <name type="scientific">Breoghania corrubedonensis</name>
    <dbReference type="NCBI Taxonomy" id="665038"/>
    <lineage>
        <taxon>Bacteria</taxon>
        <taxon>Pseudomonadati</taxon>
        <taxon>Pseudomonadota</taxon>
        <taxon>Alphaproteobacteria</taxon>
        <taxon>Hyphomicrobiales</taxon>
        <taxon>Stappiaceae</taxon>
        <taxon>Breoghania</taxon>
    </lineage>
</organism>
<accession>A0A2T5V4P4</accession>
<dbReference type="RefSeq" id="WP_107991268.1">
    <property type="nucleotide sequence ID" value="NZ_QAYG01000009.1"/>
</dbReference>
<dbReference type="AlphaFoldDB" id="A0A2T5V4P4"/>
<dbReference type="EMBL" id="QAYG01000009">
    <property type="protein sequence ID" value="PTW58732.1"/>
    <property type="molecule type" value="Genomic_DNA"/>
</dbReference>
<dbReference type="GO" id="GO:0050135">
    <property type="term" value="F:NADP+ nucleosidase activity"/>
    <property type="evidence" value="ECO:0007669"/>
    <property type="project" value="InterPro"/>
</dbReference>
<dbReference type="InterPro" id="IPR019302">
    <property type="entry name" value="CAP12/PCTIR_TIR_dom"/>
</dbReference>
<feature type="domain" description="CD-NTase-associated protein 12/Pycsar effector protein TIR" evidence="1">
    <location>
        <begin position="7"/>
        <end position="119"/>
    </location>
</feature>
<dbReference type="Proteomes" id="UP000244081">
    <property type="component" value="Unassembled WGS sequence"/>
</dbReference>
<keyword evidence="3" id="KW-1185">Reference proteome</keyword>
<gene>
    <name evidence="2" type="ORF">C8N35_10934</name>
</gene>
<evidence type="ECO:0000313" key="3">
    <source>
        <dbReference type="Proteomes" id="UP000244081"/>
    </source>
</evidence>
<comment type="caution">
    <text evidence="2">The sequence shown here is derived from an EMBL/GenBank/DDBJ whole genome shotgun (WGS) entry which is preliminary data.</text>
</comment>
<evidence type="ECO:0000313" key="2">
    <source>
        <dbReference type="EMBL" id="PTW58732.1"/>
    </source>
</evidence>
<proteinExistence type="predicted"/>